<dbReference type="EMBL" id="CAEZXE010000200">
    <property type="protein sequence ID" value="CAB4693343.1"/>
    <property type="molecule type" value="Genomic_DNA"/>
</dbReference>
<protein>
    <submittedName>
        <fullName evidence="1">Unannotated protein</fullName>
    </submittedName>
</protein>
<evidence type="ECO:0000313" key="1">
    <source>
        <dbReference type="EMBL" id="CAB4693343.1"/>
    </source>
</evidence>
<proteinExistence type="predicted"/>
<reference evidence="1" key="1">
    <citation type="submission" date="2020-05" db="EMBL/GenBank/DDBJ databases">
        <authorList>
            <person name="Chiriac C."/>
            <person name="Salcher M."/>
            <person name="Ghai R."/>
            <person name="Kavagutti S V."/>
        </authorList>
    </citation>
    <scope>NUCLEOTIDE SEQUENCE</scope>
</reference>
<sequence>MIRLTNYDVAPIGTELEEFAALHDDVVDDAVGLRLLCSEPTVAL</sequence>
<accession>A0A6J6P9F5</accession>
<dbReference type="AlphaFoldDB" id="A0A6J6P9F5"/>
<organism evidence="1">
    <name type="scientific">freshwater metagenome</name>
    <dbReference type="NCBI Taxonomy" id="449393"/>
    <lineage>
        <taxon>unclassified sequences</taxon>
        <taxon>metagenomes</taxon>
        <taxon>ecological metagenomes</taxon>
    </lineage>
</organism>
<gene>
    <name evidence="1" type="ORF">UFOPK2350_01696</name>
</gene>
<name>A0A6J6P9F5_9ZZZZ</name>